<evidence type="ECO:0000256" key="2">
    <source>
        <dbReference type="ARBA" id="ARBA00009592"/>
    </source>
</evidence>
<dbReference type="GO" id="GO:0005886">
    <property type="term" value="C:plasma membrane"/>
    <property type="evidence" value="ECO:0007669"/>
    <property type="project" value="UniProtKB-SubCell"/>
</dbReference>
<dbReference type="SMART" id="SM00369">
    <property type="entry name" value="LRR_TYP"/>
    <property type="match status" value="10"/>
</dbReference>
<evidence type="ECO:0000256" key="10">
    <source>
        <dbReference type="ARBA" id="ARBA00023170"/>
    </source>
</evidence>
<dbReference type="FunFam" id="3.80.10.10:FF:000111">
    <property type="entry name" value="LRR receptor-like serine/threonine-protein kinase ERECTA"/>
    <property type="match status" value="1"/>
</dbReference>
<evidence type="ECO:0000256" key="11">
    <source>
        <dbReference type="ARBA" id="ARBA00023180"/>
    </source>
</evidence>
<evidence type="ECO:0000256" key="8">
    <source>
        <dbReference type="ARBA" id="ARBA00022989"/>
    </source>
</evidence>
<dbReference type="FunFam" id="3.80.10.10:FF:000095">
    <property type="entry name" value="LRR receptor-like serine/threonine-protein kinase GSO1"/>
    <property type="match status" value="2"/>
</dbReference>
<evidence type="ECO:0000256" key="1">
    <source>
        <dbReference type="ARBA" id="ARBA00004251"/>
    </source>
</evidence>
<evidence type="ECO:0000256" key="3">
    <source>
        <dbReference type="ARBA" id="ARBA00022475"/>
    </source>
</evidence>
<name>A0AAN9T593_PSOTE</name>
<dbReference type="AlphaFoldDB" id="A0AAN9T593"/>
<protein>
    <recommendedName>
        <fullName evidence="14">Leucine-rich repeat-containing N-terminal plant-type domain-containing protein</fullName>
    </recommendedName>
</protein>
<accession>A0AAN9T593</accession>
<keyword evidence="4" id="KW-0433">Leucine-rich repeat</keyword>
<evidence type="ECO:0000256" key="7">
    <source>
        <dbReference type="ARBA" id="ARBA00022737"/>
    </source>
</evidence>
<dbReference type="Pfam" id="PF08263">
    <property type="entry name" value="LRRNT_2"/>
    <property type="match status" value="1"/>
</dbReference>
<dbReference type="PANTHER" id="PTHR48063">
    <property type="entry name" value="LRR RECEPTOR-LIKE KINASE"/>
    <property type="match status" value="1"/>
</dbReference>
<evidence type="ECO:0000256" key="4">
    <source>
        <dbReference type="ARBA" id="ARBA00022614"/>
    </source>
</evidence>
<comment type="subcellular location">
    <subcellularLocation>
        <location evidence="1">Cell membrane</location>
        <topology evidence="1">Single-pass type I membrane protein</topology>
    </subcellularLocation>
</comment>
<dbReference type="InterPro" id="IPR046956">
    <property type="entry name" value="RLP23-like"/>
</dbReference>
<evidence type="ECO:0000256" key="5">
    <source>
        <dbReference type="ARBA" id="ARBA00022692"/>
    </source>
</evidence>
<dbReference type="Gene3D" id="3.80.10.10">
    <property type="entry name" value="Ribonuclease Inhibitor"/>
    <property type="match status" value="5"/>
</dbReference>
<evidence type="ECO:0000259" key="14">
    <source>
        <dbReference type="Pfam" id="PF08263"/>
    </source>
</evidence>
<reference evidence="15 16" key="1">
    <citation type="submission" date="2024-01" db="EMBL/GenBank/DDBJ databases">
        <title>The genomes of 5 underutilized Papilionoideae crops provide insights into root nodulation and disease resistanc.</title>
        <authorList>
            <person name="Jiang F."/>
        </authorList>
    </citation>
    <scope>NUCLEOTIDE SEQUENCE [LARGE SCALE GENOMIC DNA]</scope>
    <source>
        <strain evidence="15">DUOXIRENSHENG_FW03</strain>
        <tissue evidence="15">Leaves</tissue>
    </source>
</reference>
<comment type="similarity">
    <text evidence="2">Belongs to the RLP family.</text>
</comment>
<dbReference type="FunFam" id="3.80.10.10:FF:000129">
    <property type="entry name" value="Leucine-rich repeat receptor-like kinase"/>
    <property type="match status" value="1"/>
</dbReference>
<dbReference type="InterPro" id="IPR003591">
    <property type="entry name" value="Leu-rich_rpt_typical-subtyp"/>
</dbReference>
<evidence type="ECO:0000256" key="9">
    <source>
        <dbReference type="ARBA" id="ARBA00023136"/>
    </source>
</evidence>
<feature type="domain" description="Leucine-rich repeat-containing N-terminal plant-type" evidence="14">
    <location>
        <begin position="34"/>
        <end position="71"/>
    </location>
</feature>
<gene>
    <name evidence="15" type="ORF">VNO78_03971</name>
</gene>
<dbReference type="InterPro" id="IPR032675">
    <property type="entry name" value="LRR_dom_sf"/>
</dbReference>
<dbReference type="Pfam" id="PF00560">
    <property type="entry name" value="LRR_1"/>
    <property type="match status" value="10"/>
</dbReference>
<keyword evidence="11" id="KW-0325">Glycoprotein</keyword>
<feature type="signal peptide" evidence="13">
    <location>
        <begin position="1"/>
        <end position="25"/>
    </location>
</feature>
<sequence>MACKLEYLVFPLLLSLLVSTPSVIAGLNATLCIEEEREALLKIKKDLKDPGSCLSSWVGKDCCNWTGIKCDNQTGHVLKLDLSHAQICMSPKNIFKQPRLGGVINPSLTHLKHLNHLDLSDNNFQGIPIPNFIGSLNMLRYLSLSNAKFSGMIPTHLGNLSNLNYLYISASYKSLWVKDVSWLSSLSSLRYLYMDFVNITSTPHELFRAVNMMPFLLELDLSFCNLLTLPLALPFQNLTSLSVLDLSGNHFNSSAPLWLFNISSLTQLDLSTSLLRGPLPGGNLCKFQNLDLSGNYLTGDITQMLETLSFCSNQSLEYLDLSLNLLTGNLPYSLGQFDSLYDLDLSSNSLSGPIPASIGNLSNLGSLHLEDNVMNGKIPESIGHLTKLYSLSLLRNNWEGTMTNIHFHNLTNLIRFTVSSKTNSFALRVTQDWIPPFKKLFYVEIRDCQIGPTFPKWLSNQMSLMDVFLENVGISGEIPNWLYNMSSKIWRLDLSHNRISGYLPQKMNFSSSKSPMINFSFNQLKGPIPLWSGIYALYLRSNLLSGTVPANIGKEMSHLWLLDLSNNNLNGSLPLSINAIQNLSYIDLSNNYLTGKIPVFWMGMQSLQIIDLSSNSFSGGIPTSICSLPSLSILELSNNNLSANLSSSFQNCTSLQTLSLGNNSLFGTMPKEITKNLPLLRELLLRGNTLTGIIPEELCNLHFMHVLDLAENNLSGSLPICLGDIHGFKLPQTYFIYDLMYSFVFPGFAPYTKHVDLILKGRDIEYLKQMPVQSSIDLSNNNFCGEIPENLTELFHLGALNLSWNKLIGNIPNNMGSLKDLESLDLSHNRLSGPIPPSMASLTFLSHLNLSHNNLSGEIPVVNQFGTFNDPSIYVGNPHLCGDPLPTNCSSLLYDSKDQENSTNQDDEKNERLGLYVSIALGYITGFWFVCGSLLMKRSWRHAYFKFVFDITEKIQVRIALNLARAKRRLGLERN</sequence>
<feature type="chain" id="PRO_5042815100" description="Leucine-rich repeat-containing N-terminal plant-type domain-containing protein" evidence="13">
    <location>
        <begin position="26"/>
        <end position="975"/>
    </location>
</feature>
<keyword evidence="5 12" id="KW-0812">Transmembrane</keyword>
<dbReference type="InterPro" id="IPR013210">
    <property type="entry name" value="LRR_N_plant-typ"/>
</dbReference>
<dbReference type="EMBL" id="JAYMYS010000001">
    <property type="protein sequence ID" value="KAK7412507.1"/>
    <property type="molecule type" value="Genomic_DNA"/>
</dbReference>
<keyword evidence="9 12" id="KW-0472">Membrane</keyword>
<dbReference type="InterPro" id="IPR001611">
    <property type="entry name" value="Leu-rich_rpt"/>
</dbReference>
<keyword evidence="10" id="KW-0675">Receptor</keyword>
<evidence type="ECO:0000313" key="16">
    <source>
        <dbReference type="Proteomes" id="UP001386955"/>
    </source>
</evidence>
<dbReference type="Pfam" id="PF13855">
    <property type="entry name" value="LRR_8"/>
    <property type="match status" value="1"/>
</dbReference>
<dbReference type="Proteomes" id="UP001386955">
    <property type="component" value="Unassembled WGS sequence"/>
</dbReference>
<keyword evidence="16" id="KW-1185">Reference proteome</keyword>
<keyword evidence="6 13" id="KW-0732">Signal</keyword>
<evidence type="ECO:0000256" key="12">
    <source>
        <dbReference type="SAM" id="Phobius"/>
    </source>
</evidence>
<feature type="transmembrane region" description="Helical" evidence="12">
    <location>
        <begin position="913"/>
        <end position="936"/>
    </location>
</feature>
<evidence type="ECO:0000313" key="15">
    <source>
        <dbReference type="EMBL" id="KAK7412507.1"/>
    </source>
</evidence>
<comment type="caution">
    <text evidence="15">The sequence shown here is derived from an EMBL/GenBank/DDBJ whole genome shotgun (WGS) entry which is preliminary data.</text>
</comment>
<dbReference type="SUPFAM" id="SSF52058">
    <property type="entry name" value="L domain-like"/>
    <property type="match status" value="3"/>
</dbReference>
<keyword evidence="8 12" id="KW-1133">Transmembrane helix</keyword>
<evidence type="ECO:0000256" key="6">
    <source>
        <dbReference type="ARBA" id="ARBA00022729"/>
    </source>
</evidence>
<dbReference type="PANTHER" id="PTHR48063:SF29">
    <property type="entry name" value="LRR RECEPTOR-LIKE KINASE FAMILY PROTEIN"/>
    <property type="match status" value="1"/>
</dbReference>
<evidence type="ECO:0000256" key="13">
    <source>
        <dbReference type="SAM" id="SignalP"/>
    </source>
</evidence>
<keyword evidence="7" id="KW-0677">Repeat</keyword>
<dbReference type="PRINTS" id="PR00019">
    <property type="entry name" value="LEURICHRPT"/>
</dbReference>
<keyword evidence="3" id="KW-1003">Cell membrane</keyword>
<proteinExistence type="inferred from homology"/>
<organism evidence="15 16">
    <name type="scientific">Psophocarpus tetragonolobus</name>
    <name type="common">Winged bean</name>
    <name type="synonym">Dolichos tetragonolobus</name>
    <dbReference type="NCBI Taxonomy" id="3891"/>
    <lineage>
        <taxon>Eukaryota</taxon>
        <taxon>Viridiplantae</taxon>
        <taxon>Streptophyta</taxon>
        <taxon>Embryophyta</taxon>
        <taxon>Tracheophyta</taxon>
        <taxon>Spermatophyta</taxon>
        <taxon>Magnoliopsida</taxon>
        <taxon>eudicotyledons</taxon>
        <taxon>Gunneridae</taxon>
        <taxon>Pentapetalae</taxon>
        <taxon>rosids</taxon>
        <taxon>fabids</taxon>
        <taxon>Fabales</taxon>
        <taxon>Fabaceae</taxon>
        <taxon>Papilionoideae</taxon>
        <taxon>50 kb inversion clade</taxon>
        <taxon>NPAAA clade</taxon>
        <taxon>indigoferoid/millettioid clade</taxon>
        <taxon>Phaseoleae</taxon>
        <taxon>Psophocarpus</taxon>
    </lineage>
</organism>